<dbReference type="STRING" id="1925591.BI308_11470"/>
<protein>
    <submittedName>
        <fullName evidence="2">Uncharacterized protein</fullName>
    </submittedName>
</protein>
<gene>
    <name evidence="2" type="ORF">BI308_11470</name>
</gene>
<proteinExistence type="predicted"/>
<dbReference type="Proteomes" id="UP000183940">
    <property type="component" value="Unassembled WGS sequence"/>
</dbReference>
<sequence length="114" mass="13371">MGIQYGNLTLYGISQQELINYLSEISEEAYVSSTFDRVTILYASYFENDLGRKQNLKFKNLDTNWKKIFKQYHYSSLAPLVFFAFHLSKFFHVRLLVSLFMTVAAFGIVFIKKD</sequence>
<accession>A0A1L9QS47</accession>
<keyword evidence="1" id="KW-0812">Transmembrane</keyword>
<feature type="transmembrane region" description="Helical" evidence="1">
    <location>
        <begin position="93"/>
        <end position="111"/>
    </location>
</feature>
<evidence type="ECO:0000313" key="3">
    <source>
        <dbReference type="Proteomes" id="UP000183940"/>
    </source>
</evidence>
<evidence type="ECO:0000313" key="2">
    <source>
        <dbReference type="EMBL" id="OJJ25407.1"/>
    </source>
</evidence>
<keyword evidence="3" id="KW-1185">Reference proteome</keyword>
<keyword evidence="1" id="KW-0472">Membrane</keyword>
<reference evidence="2" key="1">
    <citation type="submission" date="2016-10" db="EMBL/GenBank/DDBJ databases">
        <title>CRISPR-Cas defence system in Roseofilum reptotaenium: evidence of a bacteriophage-cyanobacterium arms race in the coral black band disease.</title>
        <authorList>
            <person name="Buerger P."/>
            <person name="Wood-Charlson E.M."/>
            <person name="Weynberg K.D."/>
            <person name="Willis B."/>
            <person name="Van Oppen M.J."/>
        </authorList>
    </citation>
    <scope>NUCLEOTIDE SEQUENCE [LARGE SCALE GENOMIC DNA]</scope>
    <source>
        <strain evidence="2">AO1-A</strain>
    </source>
</reference>
<comment type="caution">
    <text evidence="2">The sequence shown here is derived from an EMBL/GenBank/DDBJ whole genome shotgun (WGS) entry which is preliminary data.</text>
</comment>
<name>A0A1L9QS47_9CYAN</name>
<dbReference type="EMBL" id="MLAW01000017">
    <property type="protein sequence ID" value="OJJ25407.1"/>
    <property type="molecule type" value="Genomic_DNA"/>
</dbReference>
<keyword evidence="1" id="KW-1133">Transmembrane helix</keyword>
<organism evidence="2 3">
    <name type="scientific">Roseofilum reptotaenium AO1-A</name>
    <dbReference type="NCBI Taxonomy" id="1925591"/>
    <lineage>
        <taxon>Bacteria</taxon>
        <taxon>Bacillati</taxon>
        <taxon>Cyanobacteriota</taxon>
        <taxon>Cyanophyceae</taxon>
        <taxon>Desertifilales</taxon>
        <taxon>Desertifilaceae</taxon>
        <taxon>Roseofilum</taxon>
    </lineage>
</organism>
<dbReference type="AlphaFoldDB" id="A0A1L9QS47"/>
<evidence type="ECO:0000256" key="1">
    <source>
        <dbReference type="SAM" id="Phobius"/>
    </source>
</evidence>